<evidence type="ECO:0000256" key="2">
    <source>
        <dbReference type="ARBA" id="ARBA00012816"/>
    </source>
</evidence>
<gene>
    <name evidence="11" type="ORF">Cgig2_017443</name>
</gene>
<evidence type="ECO:0000256" key="7">
    <source>
        <dbReference type="ARBA" id="ARBA00023146"/>
    </source>
</evidence>
<evidence type="ECO:0000256" key="5">
    <source>
        <dbReference type="ARBA" id="ARBA00022840"/>
    </source>
</evidence>
<dbReference type="EMBL" id="JAKOGI010000880">
    <property type="protein sequence ID" value="KAJ8429609.1"/>
    <property type="molecule type" value="Genomic_DNA"/>
</dbReference>
<evidence type="ECO:0000313" key="12">
    <source>
        <dbReference type="Proteomes" id="UP001153076"/>
    </source>
</evidence>
<dbReference type="GO" id="GO:0005524">
    <property type="term" value="F:ATP binding"/>
    <property type="evidence" value="ECO:0007669"/>
    <property type="project" value="UniProtKB-KW"/>
</dbReference>
<evidence type="ECO:0000256" key="6">
    <source>
        <dbReference type="ARBA" id="ARBA00022917"/>
    </source>
</evidence>
<evidence type="ECO:0000256" key="8">
    <source>
        <dbReference type="SAM" id="Coils"/>
    </source>
</evidence>
<keyword evidence="5" id="KW-0067">ATP-binding</keyword>
<keyword evidence="7" id="KW-0030">Aminoacyl-tRNA synthetase</keyword>
<dbReference type="SUPFAM" id="SSF55681">
    <property type="entry name" value="Class II aaRS and biotin synthetases"/>
    <property type="match status" value="1"/>
</dbReference>
<evidence type="ECO:0000256" key="4">
    <source>
        <dbReference type="ARBA" id="ARBA00022741"/>
    </source>
</evidence>
<dbReference type="PANTHER" id="PTHR22594">
    <property type="entry name" value="ASPARTYL/LYSYL-TRNA SYNTHETASE"/>
    <property type="match status" value="1"/>
</dbReference>
<dbReference type="NCBIfam" id="TIGR00457">
    <property type="entry name" value="asnS"/>
    <property type="match status" value="1"/>
</dbReference>
<accession>A0A9Q1JRD3</accession>
<dbReference type="InterPro" id="IPR006195">
    <property type="entry name" value="aa-tRNA-synth_II"/>
</dbReference>
<dbReference type="PROSITE" id="PS50862">
    <property type="entry name" value="AA_TRNA_LIGASE_II"/>
    <property type="match status" value="1"/>
</dbReference>
<evidence type="ECO:0000313" key="11">
    <source>
        <dbReference type="EMBL" id="KAJ8429609.1"/>
    </source>
</evidence>
<dbReference type="AlphaFoldDB" id="A0A9Q1JRD3"/>
<sequence>MASKQEVIDNSAIKPPNMASPEEQPQPGPRIPTCKYSKRVVLKTLLGRPDGGLGLVGERIVIGGWVKSSKEVRKMPQSPPESQSQPQLESGKRKEDVTCTEILQSRVPLFWTFMKIFGLKDKALESTMAHQVASDVILQVNDGSCPRNLQVLVDSSVAPPEPIVHSGTCVLVEGVIQQHSASGKHTIEIKAERILHLGVVEDHDKYPLSKKRLPLHALRDWAHFRPRTTTVASVTRIRHALNHATHNFFQNNGFLYVQVPIITTTDTEGFSHKFHVTTLLNKMMMGESTIKASGSNNFDGVSLESIKASLTEKTNQVEELKRTDSNKEASLAAIEDLKKTNELISQLERKEKQEEKDLNFLDDYFSCQAFLTVSGRLHLESYACALGNVYSFGPRFKAETFQSTRRVSEMWMIEAEMAFAELEEAMACATDLLKHLCKWVVEHCNDDMKFVLKRVDQSIVARLQSIISSDFEKVPYSKAIDVLKQVKEKKFDLNVEFGIPLTEELESYLANDIYKKPIVICDYPKEVKPFYVRQNTDGKTVAAFDVIVPKVGVVIRGSENEERIEVLSTRIKEMGLSSPQYEWYLDLRRYGTVKHAGFSLNFDLIVLLATGITDVRDVIPFPRSFGKANY</sequence>
<dbReference type="Pfam" id="PF00152">
    <property type="entry name" value="tRNA-synt_2"/>
    <property type="match status" value="2"/>
</dbReference>
<keyword evidence="4" id="KW-0547">Nucleotide-binding</keyword>
<dbReference type="GO" id="GO:0004816">
    <property type="term" value="F:asparagine-tRNA ligase activity"/>
    <property type="evidence" value="ECO:0007669"/>
    <property type="project" value="UniProtKB-EC"/>
</dbReference>
<dbReference type="OrthoDB" id="1931232at2759"/>
<dbReference type="PANTHER" id="PTHR22594:SF36">
    <property type="entry name" value="ASPARAGINE--TRNA LIGASE, CYTOPLASMIC 2"/>
    <property type="match status" value="1"/>
</dbReference>
<dbReference type="EC" id="6.1.1.22" evidence="2"/>
<feature type="domain" description="Aminoacyl-transfer RNA synthetases class-II family profile" evidence="10">
    <location>
        <begin position="389"/>
        <end position="620"/>
    </location>
</feature>
<keyword evidence="12" id="KW-1185">Reference proteome</keyword>
<evidence type="ECO:0000256" key="9">
    <source>
        <dbReference type="SAM" id="MobiDB-lite"/>
    </source>
</evidence>
<evidence type="ECO:0000256" key="1">
    <source>
        <dbReference type="ARBA" id="ARBA00008226"/>
    </source>
</evidence>
<evidence type="ECO:0000259" key="10">
    <source>
        <dbReference type="PROSITE" id="PS50862"/>
    </source>
</evidence>
<comment type="caution">
    <text evidence="11">The sequence shown here is derived from an EMBL/GenBank/DDBJ whole genome shotgun (WGS) entry which is preliminary data.</text>
</comment>
<evidence type="ECO:0000256" key="3">
    <source>
        <dbReference type="ARBA" id="ARBA00022598"/>
    </source>
</evidence>
<keyword evidence="8" id="KW-0175">Coiled coil</keyword>
<keyword evidence="6" id="KW-0648">Protein biosynthesis</keyword>
<dbReference type="Proteomes" id="UP001153076">
    <property type="component" value="Unassembled WGS sequence"/>
</dbReference>
<dbReference type="InterPro" id="IPR004522">
    <property type="entry name" value="Asn-tRNA-ligase"/>
</dbReference>
<dbReference type="NCBIfam" id="NF003037">
    <property type="entry name" value="PRK03932.1"/>
    <property type="match status" value="1"/>
</dbReference>
<feature type="compositionally biased region" description="Low complexity" evidence="9">
    <location>
        <begin position="80"/>
        <end position="89"/>
    </location>
</feature>
<reference evidence="11" key="1">
    <citation type="submission" date="2022-04" db="EMBL/GenBank/DDBJ databases">
        <title>Carnegiea gigantea Genome sequencing and assembly v2.</title>
        <authorList>
            <person name="Copetti D."/>
            <person name="Sanderson M.J."/>
            <person name="Burquez A."/>
            <person name="Wojciechowski M.F."/>
        </authorList>
    </citation>
    <scope>NUCLEOTIDE SEQUENCE</scope>
    <source>
        <strain evidence="11">SGP5-SGP5p</strain>
        <tissue evidence="11">Aerial part</tissue>
    </source>
</reference>
<dbReference type="Gene3D" id="3.30.930.10">
    <property type="entry name" value="Bira Bifunctional Protein, Domain 2"/>
    <property type="match status" value="1"/>
</dbReference>
<dbReference type="InterPro" id="IPR045864">
    <property type="entry name" value="aa-tRNA-synth_II/BPL/LPL"/>
</dbReference>
<proteinExistence type="inferred from homology"/>
<comment type="similarity">
    <text evidence="1">Belongs to the class-II aminoacyl-tRNA synthetase family.</text>
</comment>
<feature type="region of interest" description="Disordered" evidence="9">
    <location>
        <begin position="1"/>
        <end position="33"/>
    </location>
</feature>
<dbReference type="GO" id="GO:0005739">
    <property type="term" value="C:mitochondrion"/>
    <property type="evidence" value="ECO:0007669"/>
    <property type="project" value="TreeGrafter"/>
</dbReference>
<organism evidence="11 12">
    <name type="scientific">Carnegiea gigantea</name>
    <dbReference type="NCBI Taxonomy" id="171969"/>
    <lineage>
        <taxon>Eukaryota</taxon>
        <taxon>Viridiplantae</taxon>
        <taxon>Streptophyta</taxon>
        <taxon>Embryophyta</taxon>
        <taxon>Tracheophyta</taxon>
        <taxon>Spermatophyta</taxon>
        <taxon>Magnoliopsida</taxon>
        <taxon>eudicotyledons</taxon>
        <taxon>Gunneridae</taxon>
        <taxon>Pentapetalae</taxon>
        <taxon>Caryophyllales</taxon>
        <taxon>Cactineae</taxon>
        <taxon>Cactaceae</taxon>
        <taxon>Cactoideae</taxon>
        <taxon>Echinocereeae</taxon>
        <taxon>Carnegiea</taxon>
    </lineage>
</organism>
<dbReference type="GO" id="GO:0006421">
    <property type="term" value="P:asparaginyl-tRNA aminoacylation"/>
    <property type="evidence" value="ECO:0007669"/>
    <property type="project" value="InterPro"/>
</dbReference>
<protein>
    <recommendedName>
        <fullName evidence="2">asparagine--tRNA ligase</fullName>
        <ecNumber evidence="2">6.1.1.22</ecNumber>
    </recommendedName>
</protein>
<feature type="region of interest" description="Disordered" evidence="9">
    <location>
        <begin position="71"/>
        <end position="95"/>
    </location>
</feature>
<name>A0A9Q1JRD3_9CARY</name>
<dbReference type="InterPro" id="IPR004364">
    <property type="entry name" value="Aa-tRNA-synt_II"/>
</dbReference>
<feature type="coiled-coil region" evidence="8">
    <location>
        <begin position="303"/>
        <end position="364"/>
    </location>
</feature>
<keyword evidence="3" id="KW-0436">Ligase</keyword>